<gene>
    <name evidence="1" type="ORF">MNBD_GAMMA17-469</name>
</gene>
<evidence type="ECO:0000313" key="1">
    <source>
        <dbReference type="EMBL" id="VAW88859.1"/>
    </source>
</evidence>
<protein>
    <recommendedName>
        <fullName evidence="2">WGR domain-containing protein</fullName>
    </recommendedName>
</protein>
<dbReference type="CDD" id="cd07996">
    <property type="entry name" value="WGR_MMR_like"/>
    <property type="match status" value="1"/>
</dbReference>
<accession>A0A3B0ZS49</accession>
<name>A0A3B0ZS49_9ZZZZ</name>
<dbReference type="SUPFAM" id="SSF142921">
    <property type="entry name" value="WGR domain-like"/>
    <property type="match status" value="1"/>
</dbReference>
<evidence type="ECO:0008006" key="2">
    <source>
        <dbReference type="Google" id="ProtNLM"/>
    </source>
</evidence>
<dbReference type="AlphaFoldDB" id="A0A3B0ZS49"/>
<sequence length="83" mass="9742">MRIYMQTAEEEKVPMRFYQLILQQDLLGGWTLIKERGTQGSKGRLQREHHESYADAENAMIRARDELLNKGYRVVFIRGEAIS</sequence>
<dbReference type="EMBL" id="UOFQ01000110">
    <property type="protein sequence ID" value="VAW88859.1"/>
    <property type="molecule type" value="Genomic_DNA"/>
</dbReference>
<dbReference type="InterPro" id="IPR049809">
    <property type="entry name" value="YehF/YfeS-like_WGR"/>
</dbReference>
<reference evidence="1" key="1">
    <citation type="submission" date="2018-06" db="EMBL/GenBank/DDBJ databases">
        <authorList>
            <person name="Zhirakovskaya E."/>
        </authorList>
    </citation>
    <scope>NUCLEOTIDE SEQUENCE</scope>
</reference>
<proteinExistence type="predicted"/>
<dbReference type="InterPro" id="IPR036930">
    <property type="entry name" value="WGR_dom_sf"/>
</dbReference>
<organism evidence="1">
    <name type="scientific">hydrothermal vent metagenome</name>
    <dbReference type="NCBI Taxonomy" id="652676"/>
    <lineage>
        <taxon>unclassified sequences</taxon>
        <taxon>metagenomes</taxon>
        <taxon>ecological metagenomes</taxon>
    </lineage>
</organism>